<evidence type="ECO:0000256" key="2">
    <source>
        <dbReference type="SAM" id="SignalP"/>
    </source>
</evidence>
<feature type="region of interest" description="Disordered" evidence="1">
    <location>
        <begin position="68"/>
        <end position="87"/>
    </location>
</feature>
<evidence type="ECO:0008006" key="5">
    <source>
        <dbReference type="Google" id="ProtNLM"/>
    </source>
</evidence>
<protein>
    <recommendedName>
        <fullName evidence="5">Small secreted domain DUF320</fullName>
    </recommendedName>
</protein>
<gene>
    <name evidence="3" type="ORF">ACFPK1_14745</name>
</gene>
<evidence type="ECO:0000313" key="4">
    <source>
        <dbReference type="Proteomes" id="UP001596175"/>
    </source>
</evidence>
<comment type="caution">
    <text evidence="3">The sequence shown here is derived from an EMBL/GenBank/DDBJ whole genome shotgun (WGS) entry which is preliminary data.</text>
</comment>
<organism evidence="3 4">
    <name type="scientific">Actinomycetospora rhizophila</name>
    <dbReference type="NCBI Taxonomy" id="1416876"/>
    <lineage>
        <taxon>Bacteria</taxon>
        <taxon>Bacillati</taxon>
        <taxon>Actinomycetota</taxon>
        <taxon>Actinomycetes</taxon>
        <taxon>Pseudonocardiales</taxon>
        <taxon>Pseudonocardiaceae</taxon>
        <taxon>Actinomycetospora</taxon>
    </lineage>
</organism>
<dbReference type="RefSeq" id="WP_378021687.1">
    <property type="nucleotide sequence ID" value="NZ_JBHSKG010000007.1"/>
</dbReference>
<keyword evidence="4" id="KW-1185">Reference proteome</keyword>
<dbReference type="Proteomes" id="UP001596175">
    <property type="component" value="Unassembled WGS sequence"/>
</dbReference>
<keyword evidence="2" id="KW-0732">Signal</keyword>
<feature type="signal peptide" evidence="2">
    <location>
        <begin position="1"/>
        <end position="25"/>
    </location>
</feature>
<proteinExistence type="predicted"/>
<accession>A0ABV9ZH56</accession>
<dbReference type="EMBL" id="JBHSKG010000007">
    <property type="protein sequence ID" value="MFC5139498.1"/>
    <property type="molecule type" value="Genomic_DNA"/>
</dbReference>
<evidence type="ECO:0000256" key="1">
    <source>
        <dbReference type="SAM" id="MobiDB-lite"/>
    </source>
</evidence>
<reference evidence="4" key="1">
    <citation type="journal article" date="2019" name="Int. J. Syst. Evol. Microbiol.">
        <title>The Global Catalogue of Microorganisms (GCM) 10K type strain sequencing project: providing services to taxonomists for standard genome sequencing and annotation.</title>
        <authorList>
            <consortium name="The Broad Institute Genomics Platform"/>
            <consortium name="The Broad Institute Genome Sequencing Center for Infectious Disease"/>
            <person name="Wu L."/>
            <person name="Ma J."/>
        </authorList>
    </citation>
    <scope>NUCLEOTIDE SEQUENCE [LARGE SCALE GENOMIC DNA]</scope>
    <source>
        <strain evidence="4">XZYJ18</strain>
    </source>
</reference>
<evidence type="ECO:0000313" key="3">
    <source>
        <dbReference type="EMBL" id="MFC5139498.1"/>
    </source>
</evidence>
<feature type="chain" id="PRO_5045653184" description="Small secreted domain DUF320" evidence="2">
    <location>
        <begin position="26"/>
        <end position="87"/>
    </location>
</feature>
<sequence>MFRRSASVVALCGAGLLAAAPFAAADPVVVDDDDSGVNLLNDLTVLPVQACGVEASIPILSDILSPSDTAAPDATCSVVDEGDGADD</sequence>
<name>A0ABV9ZH56_9PSEU</name>